<dbReference type="Gene3D" id="3.40.109.10">
    <property type="entry name" value="NADH Oxidase"/>
    <property type="match status" value="1"/>
</dbReference>
<reference evidence="7" key="1">
    <citation type="submission" date="2020-08" db="EMBL/GenBank/DDBJ databases">
        <title>Genome public.</title>
        <authorList>
            <person name="Liu C."/>
            <person name="Sun Q."/>
        </authorList>
    </citation>
    <scope>NUCLEOTIDE SEQUENCE</scope>
    <source>
        <strain evidence="7">H8</strain>
    </source>
</reference>
<comment type="caution">
    <text evidence="7">The sequence shown here is derived from an EMBL/GenBank/DDBJ whole genome shotgun (WGS) entry which is preliminary data.</text>
</comment>
<evidence type="ECO:0000256" key="5">
    <source>
        <dbReference type="ARBA" id="ARBA00023002"/>
    </source>
</evidence>
<evidence type="ECO:0000256" key="1">
    <source>
        <dbReference type="ARBA" id="ARBA00001917"/>
    </source>
</evidence>
<evidence type="ECO:0000256" key="3">
    <source>
        <dbReference type="ARBA" id="ARBA00022630"/>
    </source>
</evidence>
<keyword evidence="5" id="KW-0560">Oxidoreductase</keyword>
<dbReference type="InterPro" id="IPR029478">
    <property type="entry name" value="TM1586_NiRdase"/>
</dbReference>
<comment type="cofactor">
    <cofactor evidence="1">
        <name>FMN</name>
        <dbReference type="ChEBI" id="CHEBI:58210"/>
    </cofactor>
</comment>
<evidence type="ECO:0000313" key="7">
    <source>
        <dbReference type="EMBL" id="MBC8539981.1"/>
    </source>
</evidence>
<dbReference type="GO" id="GO:0016491">
    <property type="term" value="F:oxidoreductase activity"/>
    <property type="evidence" value="ECO:0007669"/>
    <property type="project" value="UniProtKB-KW"/>
</dbReference>
<evidence type="ECO:0000256" key="2">
    <source>
        <dbReference type="ARBA" id="ARBA00007118"/>
    </source>
</evidence>
<dbReference type="SUPFAM" id="SSF55469">
    <property type="entry name" value="FMN-dependent nitroreductase-like"/>
    <property type="match status" value="1"/>
</dbReference>
<dbReference type="RefSeq" id="WP_249311142.1">
    <property type="nucleotide sequence ID" value="NZ_JACRSU010000001.1"/>
</dbReference>
<keyword evidence="3" id="KW-0285">Flavoprotein</keyword>
<proteinExistence type="inferred from homology"/>
<dbReference type="InterPro" id="IPR000415">
    <property type="entry name" value="Nitroreductase-like"/>
</dbReference>
<sequence length="223" mass="24578">MDILDTMNSRHAVRAFKNTPIDLGKTTALNELIESINKRSGLHIQLITNEPEAFSGIMARMAGFRNAKNYIALIGKNAPGLEERCGYFGEQIVLKATELGLNTCWVALTFNRGKCRKKCEIDSEKGEKLLMIIALGIGESNGTPHTSKPPESFYTPTGNEPEWFVRGIRAAALAPTAMNKQKFFFTLSGGFVSAESPKGFEVDLGIVKYHFEAAAGKGNFQWR</sequence>
<evidence type="ECO:0000259" key="6">
    <source>
        <dbReference type="Pfam" id="PF14512"/>
    </source>
</evidence>
<feature type="domain" description="Putative nitroreductase TM1586" evidence="6">
    <location>
        <begin position="2"/>
        <end position="215"/>
    </location>
</feature>
<dbReference type="Proteomes" id="UP000611762">
    <property type="component" value="Unassembled WGS sequence"/>
</dbReference>
<dbReference type="Pfam" id="PF14512">
    <property type="entry name" value="TM1586_NiRdase"/>
    <property type="match status" value="1"/>
</dbReference>
<organism evidence="7 8">
    <name type="scientific">Congzhengia minquanensis</name>
    <dbReference type="NCBI Taxonomy" id="2763657"/>
    <lineage>
        <taxon>Bacteria</taxon>
        <taxon>Bacillati</taxon>
        <taxon>Bacillota</taxon>
        <taxon>Clostridia</taxon>
        <taxon>Eubacteriales</taxon>
        <taxon>Oscillospiraceae</taxon>
        <taxon>Congzhengia</taxon>
    </lineage>
</organism>
<evidence type="ECO:0000313" key="8">
    <source>
        <dbReference type="Proteomes" id="UP000611762"/>
    </source>
</evidence>
<protein>
    <submittedName>
        <fullName evidence="7">Nitroreductase family protein</fullName>
    </submittedName>
</protein>
<dbReference type="PANTHER" id="PTHR43673:SF2">
    <property type="entry name" value="NITROREDUCTASE"/>
    <property type="match status" value="1"/>
</dbReference>
<dbReference type="AlphaFoldDB" id="A0A926DLE0"/>
<evidence type="ECO:0000256" key="4">
    <source>
        <dbReference type="ARBA" id="ARBA00022643"/>
    </source>
</evidence>
<comment type="similarity">
    <text evidence="2">Belongs to the nitroreductase family.</text>
</comment>
<dbReference type="PANTHER" id="PTHR43673">
    <property type="entry name" value="NAD(P)H NITROREDUCTASE YDGI-RELATED"/>
    <property type="match status" value="1"/>
</dbReference>
<keyword evidence="8" id="KW-1185">Reference proteome</keyword>
<accession>A0A926DLE0</accession>
<name>A0A926DLE0_9FIRM</name>
<gene>
    <name evidence="7" type="ORF">H8698_03190</name>
</gene>
<keyword evidence="4" id="KW-0288">FMN</keyword>
<dbReference type="Gene3D" id="3.40.109.30">
    <property type="entry name" value="putative nitroreductase (tm1586), domain 2"/>
    <property type="match status" value="1"/>
</dbReference>
<dbReference type="EMBL" id="JACRSU010000001">
    <property type="protein sequence ID" value="MBC8539981.1"/>
    <property type="molecule type" value="Genomic_DNA"/>
</dbReference>